<evidence type="ECO:0008006" key="3">
    <source>
        <dbReference type="Google" id="ProtNLM"/>
    </source>
</evidence>
<protein>
    <recommendedName>
        <fullName evidence="3">Coenzyme Q-binding protein COQ10 START domain-containing protein</fullName>
    </recommendedName>
</protein>
<dbReference type="OrthoDB" id="47798at2759"/>
<dbReference type="PANTHER" id="PTHR33824:SF7">
    <property type="entry name" value="POLYKETIDE CYCLASE_DEHYDRASE AND LIPID TRANSPORT SUPERFAMILY PROTEIN"/>
    <property type="match status" value="1"/>
</dbReference>
<dbReference type="EMBL" id="CAJHUC010000458">
    <property type="protein sequence ID" value="CAD7696318.1"/>
    <property type="molecule type" value="Genomic_DNA"/>
</dbReference>
<keyword evidence="2" id="KW-1185">Reference proteome</keyword>
<evidence type="ECO:0000313" key="1">
    <source>
        <dbReference type="EMBL" id="CAD7696318.1"/>
    </source>
</evidence>
<accession>A0A8S1IPV6</accession>
<dbReference type="PANTHER" id="PTHR33824">
    <property type="entry name" value="POLYKETIDE CYCLASE/DEHYDRASE AND LIPID TRANSPORT SUPERFAMILY PROTEIN"/>
    <property type="match status" value="1"/>
</dbReference>
<organism evidence="1 2">
    <name type="scientific">Ostreobium quekettii</name>
    <dbReference type="NCBI Taxonomy" id="121088"/>
    <lineage>
        <taxon>Eukaryota</taxon>
        <taxon>Viridiplantae</taxon>
        <taxon>Chlorophyta</taxon>
        <taxon>core chlorophytes</taxon>
        <taxon>Ulvophyceae</taxon>
        <taxon>TCBD clade</taxon>
        <taxon>Bryopsidales</taxon>
        <taxon>Ostreobineae</taxon>
        <taxon>Ostreobiaceae</taxon>
        <taxon>Ostreobium</taxon>
    </lineage>
</organism>
<dbReference type="SUPFAM" id="SSF55961">
    <property type="entry name" value="Bet v1-like"/>
    <property type="match status" value="1"/>
</dbReference>
<reference evidence="1" key="1">
    <citation type="submission" date="2020-12" db="EMBL/GenBank/DDBJ databases">
        <authorList>
            <person name="Iha C."/>
        </authorList>
    </citation>
    <scope>NUCLEOTIDE SEQUENCE</scope>
</reference>
<name>A0A8S1IPV6_9CHLO</name>
<sequence length="242" mass="27504">MSCLPRLRVLPCSACYSLSSSRNSAKKFLHSPQNHKCRLVRVAAAATGPTPTQDPDQEEGQDYTPCDFVIYCKDPVDTCHHEAGIWISAPIAKCFKMWNEWGNLLHFLDLVGDIHLAEHNKDTHALFFCYYRWALYPILEIAFILEKEEVVENKVIKFKSLWGMPLKGLVEFREQDGGTYVELRFEHLMPVLFKEYKIGVMAVESDMKKILSENMVVLKDILEGRLAIDDTDVTSAAGKSSS</sequence>
<proteinExistence type="predicted"/>
<dbReference type="Proteomes" id="UP000708148">
    <property type="component" value="Unassembled WGS sequence"/>
</dbReference>
<dbReference type="InterPro" id="IPR023393">
    <property type="entry name" value="START-like_dom_sf"/>
</dbReference>
<gene>
    <name evidence="1" type="ORF">OSTQU699_LOCUS1679</name>
</gene>
<dbReference type="AlphaFoldDB" id="A0A8S1IPV6"/>
<dbReference type="Gene3D" id="3.30.530.20">
    <property type="match status" value="1"/>
</dbReference>
<dbReference type="InterPro" id="IPR047137">
    <property type="entry name" value="ORF3"/>
</dbReference>
<comment type="caution">
    <text evidence="1">The sequence shown here is derived from an EMBL/GenBank/DDBJ whole genome shotgun (WGS) entry which is preliminary data.</text>
</comment>
<evidence type="ECO:0000313" key="2">
    <source>
        <dbReference type="Proteomes" id="UP000708148"/>
    </source>
</evidence>